<feature type="chain" id="PRO_5045184545" evidence="1">
    <location>
        <begin position="22"/>
        <end position="189"/>
    </location>
</feature>
<evidence type="ECO:0000313" key="3">
    <source>
        <dbReference type="Proteomes" id="UP001629156"/>
    </source>
</evidence>
<accession>A0ABW8YTK5</accession>
<dbReference type="RefSeq" id="WP_408083901.1">
    <property type="nucleotide sequence ID" value="NZ_JBELPZ010000003.1"/>
</dbReference>
<dbReference type="InterPro" id="IPR011473">
    <property type="entry name" value="DUF1579"/>
</dbReference>
<sequence length="189" mass="21315">MKKLYVVVGAVFCLLTNSINAQTDAEAKAWAEYMAPGKNHAIMEKETGSWDAKMKLFTSPDAAPQEYTANVEINMIMGGRYQESRYKGTIMGMPFEGRSILAFDNASKEFKSTWIDNMGTGLLVSKGKLDINNKRFVFEGQSTDPVDGKTITTREIYTLVDENTRKIEMFDTKDGKEHKSMEIVLTRKK</sequence>
<keyword evidence="1" id="KW-0732">Signal</keyword>
<reference evidence="2 3" key="1">
    <citation type="submission" date="2024-06" db="EMBL/GenBank/DDBJ databases">
        <authorList>
            <person name="Kaempfer P."/>
            <person name="Viver T."/>
        </authorList>
    </citation>
    <scope>NUCLEOTIDE SEQUENCE [LARGE SCALE GENOMIC DNA]</scope>
    <source>
        <strain evidence="2 3">ST-119</strain>
    </source>
</reference>
<evidence type="ECO:0000313" key="2">
    <source>
        <dbReference type="EMBL" id="MFL9843644.1"/>
    </source>
</evidence>
<gene>
    <name evidence="2" type="ORF">ABS766_04355</name>
</gene>
<dbReference type="Proteomes" id="UP001629156">
    <property type="component" value="Unassembled WGS sequence"/>
</dbReference>
<comment type="caution">
    <text evidence="2">The sequence shown here is derived from an EMBL/GenBank/DDBJ whole genome shotgun (WGS) entry which is preliminary data.</text>
</comment>
<name>A0ABW8YTK5_9FLAO</name>
<keyword evidence="3" id="KW-1185">Reference proteome</keyword>
<proteinExistence type="predicted"/>
<evidence type="ECO:0000256" key="1">
    <source>
        <dbReference type="SAM" id="SignalP"/>
    </source>
</evidence>
<dbReference type="Pfam" id="PF07617">
    <property type="entry name" value="DUF1579"/>
    <property type="match status" value="1"/>
</dbReference>
<feature type="signal peptide" evidence="1">
    <location>
        <begin position="1"/>
        <end position="21"/>
    </location>
</feature>
<organism evidence="2 3">
    <name type="scientific">Flavobacterium rhizosphaerae</name>
    <dbReference type="NCBI Taxonomy" id="3163298"/>
    <lineage>
        <taxon>Bacteria</taxon>
        <taxon>Pseudomonadati</taxon>
        <taxon>Bacteroidota</taxon>
        <taxon>Flavobacteriia</taxon>
        <taxon>Flavobacteriales</taxon>
        <taxon>Flavobacteriaceae</taxon>
        <taxon>Flavobacterium</taxon>
    </lineage>
</organism>
<dbReference type="EMBL" id="JBELPZ010000003">
    <property type="protein sequence ID" value="MFL9843644.1"/>
    <property type="molecule type" value="Genomic_DNA"/>
</dbReference>
<protein>
    <submittedName>
        <fullName evidence="2">DUF1579 domain-containing protein</fullName>
    </submittedName>
</protein>